<evidence type="ECO:0000313" key="10">
    <source>
        <dbReference type="EMBL" id="OUR93638.1"/>
    </source>
</evidence>
<dbReference type="GO" id="GO:0009073">
    <property type="term" value="P:aromatic amino acid family biosynthetic process"/>
    <property type="evidence" value="ECO:0007669"/>
    <property type="project" value="UniProtKB-KW"/>
</dbReference>
<sequence length="408" mass="45129">MNLKQSQLIVKPRDYNGTLDVPSSKSAANRILILACTVDEPVVVSNIPLSHDVENLINCLRKVGLNIEREGNSLTVTNSFPKCERKLSSPLVLETGDGGTTTRFLIPFLALGQETYIVEPEGRMKERPIEDLAVTLKNLGVAVSLGEKGWMSIQGPFGEIPKSLVVNAEKTTQHITALSLALRKSDIEPENMKYSTSYWEMTKDLINKFNGGQREFVVPVDFSSMSYPLALGAVLGSVHVKNCLEVDNFQADAILIEVLKQMNHQVSLASDGLRVKRTESPETIDFDCANCPDLVPTLAFLCSKIEGDSKLKNIDVLKYKESDRLKEIIHLLDLYKIKNSYDESADVLTITGQRAAQLESFELTPPIDHRIVMISYLFLRANGGGSLTNGHCVSKSFGNFFEVIDCDS</sequence>
<keyword evidence="6" id="KW-0057">Aromatic amino acid biosynthesis</keyword>
<evidence type="ECO:0000256" key="7">
    <source>
        <dbReference type="ARBA" id="ARBA00030046"/>
    </source>
</evidence>
<dbReference type="AlphaFoldDB" id="A0A1Y5F8B4"/>
<gene>
    <name evidence="10" type="ORF">A9Q84_19410</name>
</gene>
<dbReference type="InterPro" id="IPR001986">
    <property type="entry name" value="Enolpyruvate_Tfrase_dom"/>
</dbReference>
<dbReference type="SUPFAM" id="SSF55205">
    <property type="entry name" value="EPT/RTPC-like"/>
    <property type="match status" value="1"/>
</dbReference>
<keyword evidence="5" id="KW-0808">Transferase</keyword>
<comment type="similarity">
    <text evidence="2">Belongs to the EPSP synthase family.</text>
</comment>
<accession>A0A1Y5F8B4</accession>
<protein>
    <recommendedName>
        <fullName evidence="3">3-phosphoshikimate 1-carboxyvinyltransferase</fullName>
        <ecNumber evidence="3">2.5.1.19</ecNumber>
    </recommendedName>
    <alternativeName>
        <fullName evidence="7">5-enolpyruvylshikimate-3-phosphate synthase</fullName>
    </alternativeName>
</protein>
<dbReference type="Pfam" id="PF00275">
    <property type="entry name" value="EPSP_synthase"/>
    <property type="match status" value="1"/>
</dbReference>
<dbReference type="InterPro" id="IPR036968">
    <property type="entry name" value="Enolpyruvate_Tfrase_sf"/>
</dbReference>
<dbReference type="PANTHER" id="PTHR21090">
    <property type="entry name" value="AROM/DEHYDROQUINATE SYNTHASE"/>
    <property type="match status" value="1"/>
</dbReference>
<dbReference type="EMBL" id="MAAO01000015">
    <property type="protein sequence ID" value="OUR93638.1"/>
    <property type="molecule type" value="Genomic_DNA"/>
</dbReference>
<dbReference type="PANTHER" id="PTHR21090:SF5">
    <property type="entry name" value="PENTAFUNCTIONAL AROM POLYPEPTIDE"/>
    <property type="match status" value="1"/>
</dbReference>
<comment type="catalytic activity">
    <reaction evidence="8">
        <text>3-phosphoshikimate + phosphoenolpyruvate = 5-O-(1-carboxyvinyl)-3-phosphoshikimate + phosphate</text>
        <dbReference type="Rhea" id="RHEA:21256"/>
        <dbReference type="ChEBI" id="CHEBI:43474"/>
        <dbReference type="ChEBI" id="CHEBI:57701"/>
        <dbReference type="ChEBI" id="CHEBI:58702"/>
        <dbReference type="ChEBI" id="CHEBI:145989"/>
        <dbReference type="EC" id="2.5.1.19"/>
    </reaction>
    <physiologicalReaction direction="left-to-right" evidence="8">
        <dbReference type="Rhea" id="RHEA:21257"/>
    </physiologicalReaction>
</comment>
<dbReference type="GO" id="GO:0008652">
    <property type="term" value="P:amino acid biosynthetic process"/>
    <property type="evidence" value="ECO:0007669"/>
    <property type="project" value="UniProtKB-KW"/>
</dbReference>
<dbReference type="EC" id="2.5.1.19" evidence="3"/>
<comment type="caution">
    <text evidence="10">The sequence shown here is derived from an EMBL/GenBank/DDBJ whole genome shotgun (WGS) entry which is preliminary data.</text>
</comment>
<evidence type="ECO:0000256" key="3">
    <source>
        <dbReference type="ARBA" id="ARBA00012450"/>
    </source>
</evidence>
<dbReference type="InterPro" id="IPR006264">
    <property type="entry name" value="EPSP_synthase"/>
</dbReference>
<evidence type="ECO:0000259" key="9">
    <source>
        <dbReference type="Pfam" id="PF00275"/>
    </source>
</evidence>
<dbReference type="InterPro" id="IPR013792">
    <property type="entry name" value="RNA3'P_cycl/enolpyr_Trfase_a/b"/>
</dbReference>
<keyword evidence="4" id="KW-0028">Amino-acid biosynthesis</keyword>
<dbReference type="GO" id="GO:0009423">
    <property type="term" value="P:chorismate biosynthetic process"/>
    <property type="evidence" value="ECO:0007669"/>
    <property type="project" value="UniProtKB-UniPathway"/>
</dbReference>
<organism evidence="10 11">
    <name type="scientific">Halobacteriovorax marinus</name>
    <dbReference type="NCBI Taxonomy" id="97084"/>
    <lineage>
        <taxon>Bacteria</taxon>
        <taxon>Pseudomonadati</taxon>
        <taxon>Bdellovibrionota</taxon>
        <taxon>Bacteriovoracia</taxon>
        <taxon>Bacteriovoracales</taxon>
        <taxon>Halobacteriovoraceae</taxon>
        <taxon>Halobacteriovorax</taxon>
    </lineage>
</organism>
<evidence type="ECO:0000313" key="11">
    <source>
        <dbReference type="Proteomes" id="UP000196531"/>
    </source>
</evidence>
<proteinExistence type="inferred from homology"/>
<dbReference type="Gene3D" id="3.65.10.10">
    <property type="entry name" value="Enolpyruvate transferase domain"/>
    <property type="match status" value="2"/>
</dbReference>
<dbReference type="PIRSF" id="PIRSF000505">
    <property type="entry name" value="EPSPS"/>
    <property type="match status" value="1"/>
</dbReference>
<evidence type="ECO:0000256" key="8">
    <source>
        <dbReference type="ARBA" id="ARBA00044633"/>
    </source>
</evidence>
<evidence type="ECO:0000256" key="2">
    <source>
        <dbReference type="ARBA" id="ARBA00009948"/>
    </source>
</evidence>
<dbReference type="UniPathway" id="UPA00053">
    <property type="reaction ID" value="UER00089"/>
</dbReference>
<reference evidence="11" key="1">
    <citation type="journal article" date="2017" name="Proc. Natl. Acad. Sci. U.S.A.">
        <title>Simulation of Deepwater Horizon oil plume reveals substrate specialization within a complex community of hydrocarbon-degraders.</title>
        <authorList>
            <person name="Hu P."/>
            <person name="Dubinsky E.A."/>
            <person name="Probst A.J."/>
            <person name="Wang J."/>
            <person name="Sieber C.M.K."/>
            <person name="Tom L.M."/>
            <person name="Gardinali P."/>
            <person name="Banfield J.F."/>
            <person name="Atlas R.M."/>
            <person name="Andersen G.L."/>
        </authorList>
    </citation>
    <scope>NUCLEOTIDE SEQUENCE [LARGE SCALE GENOMIC DNA]</scope>
</reference>
<feature type="domain" description="Enolpyruvate transferase" evidence="9">
    <location>
        <begin position="11"/>
        <end position="403"/>
    </location>
</feature>
<evidence type="ECO:0000256" key="4">
    <source>
        <dbReference type="ARBA" id="ARBA00022605"/>
    </source>
</evidence>
<evidence type="ECO:0000256" key="6">
    <source>
        <dbReference type="ARBA" id="ARBA00023141"/>
    </source>
</evidence>
<name>A0A1Y5F8B4_9BACT</name>
<evidence type="ECO:0000256" key="5">
    <source>
        <dbReference type="ARBA" id="ARBA00022679"/>
    </source>
</evidence>
<dbReference type="GO" id="GO:0003866">
    <property type="term" value="F:3-phosphoshikimate 1-carboxyvinyltransferase activity"/>
    <property type="evidence" value="ECO:0007669"/>
    <property type="project" value="UniProtKB-EC"/>
</dbReference>
<comment type="pathway">
    <text evidence="1">Metabolic intermediate biosynthesis; chorismate biosynthesis; chorismate from D-erythrose 4-phosphate and phosphoenolpyruvate: step 6/7.</text>
</comment>
<dbReference type="Proteomes" id="UP000196531">
    <property type="component" value="Unassembled WGS sequence"/>
</dbReference>
<evidence type="ECO:0000256" key="1">
    <source>
        <dbReference type="ARBA" id="ARBA00004811"/>
    </source>
</evidence>